<proteinExistence type="predicted"/>
<reference evidence="3" key="1">
    <citation type="submission" date="2021-12" db="EMBL/GenBank/DDBJ databases">
        <authorList>
            <person name="Zaccaron A."/>
            <person name="Stergiopoulos I."/>
        </authorList>
    </citation>
    <scope>NUCLEOTIDE SEQUENCE</scope>
    <source>
        <strain evidence="3">Race5_Kim</strain>
    </source>
</reference>
<evidence type="ECO:0000256" key="1">
    <source>
        <dbReference type="SAM" id="SignalP"/>
    </source>
</evidence>
<feature type="signal peptide" evidence="1">
    <location>
        <begin position="1"/>
        <end position="20"/>
    </location>
</feature>
<dbReference type="RefSeq" id="XP_047769465.1">
    <property type="nucleotide sequence ID" value="XM_047913685.1"/>
</dbReference>
<dbReference type="OrthoDB" id="5059029at2759"/>
<sequence length="201" mass="22216">MHSTSLLLVASTLLSSLCTASPTAFDTQADSKTIMQYHEIDLDAYEKTGMTNSTLHERKQVEICGVKFQVTGTGCLTVASIGSSMALGIANLVYTKSQSRTCTPQEFDNVNYQYAVRAKGNCYTTAQRETIEGAIDHYIDENFDTRMCGVQCMKLTHGGNWQGYVVFGKPDYDWRYYLDMCASVSKLGHCESGGKKYVGDI</sequence>
<name>A0A9Q8PMH5_PASFU</name>
<accession>A0A9Q8PMH5</accession>
<dbReference type="KEGG" id="ffu:CLAFUR5_14537"/>
<dbReference type="InterPro" id="IPR046624">
    <property type="entry name" value="CSS2_C"/>
</dbReference>
<evidence type="ECO:0000313" key="3">
    <source>
        <dbReference type="EMBL" id="UJO25099.1"/>
    </source>
</evidence>
<reference evidence="3" key="2">
    <citation type="journal article" date="2022" name="Microb. Genom.">
        <title>A chromosome-scale genome assembly of the tomato pathogen Cladosporium fulvum reveals a compartmentalized genome architecture and the presence of a dispensable chromosome.</title>
        <authorList>
            <person name="Zaccaron A.Z."/>
            <person name="Chen L.H."/>
            <person name="Samaras A."/>
            <person name="Stergiopoulos I."/>
        </authorList>
    </citation>
    <scope>NUCLEOTIDE SEQUENCE</scope>
    <source>
        <strain evidence="3">Race5_Kim</strain>
    </source>
</reference>
<evidence type="ECO:0000259" key="2">
    <source>
        <dbReference type="Pfam" id="PF20521"/>
    </source>
</evidence>
<dbReference type="AlphaFoldDB" id="A0A9Q8PMH5"/>
<protein>
    <recommendedName>
        <fullName evidence="2">Secreted protein CSS2 C-terminal domain-containing protein</fullName>
    </recommendedName>
</protein>
<dbReference type="GeneID" id="71994415"/>
<feature type="domain" description="Secreted protein CSS2 C-terminal" evidence="2">
    <location>
        <begin position="52"/>
        <end position="176"/>
    </location>
</feature>
<dbReference type="Pfam" id="PF20521">
    <property type="entry name" value="DUF6736"/>
    <property type="match status" value="1"/>
</dbReference>
<dbReference type="Proteomes" id="UP000756132">
    <property type="component" value="Chromosome 13"/>
</dbReference>
<dbReference type="EMBL" id="CP090175">
    <property type="protein sequence ID" value="UJO25099.1"/>
    <property type="molecule type" value="Genomic_DNA"/>
</dbReference>
<evidence type="ECO:0000313" key="4">
    <source>
        <dbReference type="Proteomes" id="UP000756132"/>
    </source>
</evidence>
<feature type="chain" id="PRO_5040515231" description="Secreted protein CSS2 C-terminal domain-containing protein" evidence="1">
    <location>
        <begin position="21"/>
        <end position="201"/>
    </location>
</feature>
<keyword evidence="4" id="KW-1185">Reference proteome</keyword>
<keyword evidence="1" id="KW-0732">Signal</keyword>
<gene>
    <name evidence="3" type="ORF">CLAFUR5_14537</name>
</gene>
<organism evidence="3 4">
    <name type="scientific">Passalora fulva</name>
    <name type="common">Tomato leaf mold</name>
    <name type="synonym">Cladosporium fulvum</name>
    <dbReference type="NCBI Taxonomy" id="5499"/>
    <lineage>
        <taxon>Eukaryota</taxon>
        <taxon>Fungi</taxon>
        <taxon>Dikarya</taxon>
        <taxon>Ascomycota</taxon>
        <taxon>Pezizomycotina</taxon>
        <taxon>Dothideomycetes</taxon>
        <taxon>Dothideomycetidae</taxon>
        <taxon>Mycosphaerellales</taxon>
        <taxon>Mycosphaerellaceae</taxon>
        <taxon>Fulvia</taxon>
    </lineage>
</organism>